<organism evidence="2 3">
    <name type="scientific">Lactuca sativa</name>
    <name type="common">Garden lettuce</name>
    <dbReference type="NCBI Taxonomy" id="4236"/>
    <lineage>
        <taxon>Eukaryota</taxon>
        <taxon>Viridiplantae</taxon>
        <taxon>Streptophyta</taxon>
        <taxon>Embryophyta</taxon>
        <taxon>Tracheophyta</taxon>
        <taxon>Spermatophyta</taxon>
        <taxon>Magnoliopsida</taxon>
        <taxon>eudicotyledons</taxon>
        <taxon>Gunneridae</taxon>
        <taxon>Pentapetalae</taxon>
        <taxon>asterids</taxon>
        <taxon>campanulids</taxon>
        <taxon>Asterales</taxon>
        <taxon>Asteraceae</taxon>
        <taxon>Cichorioideae</taxon>
        <taxon>Cichorieae</taxon>
        <taxon>Lactucinae</taxon>
        <taxon>Lactuca</taxon>
    </lineage>
</organism>
<comment type="caution">
    <text evidence="2">The sequence shown here is derived from an EMBL/GenBank/DDBJ whole genome shotgun (WGS) entry which is preliminary data.</text>
</comment>
<reference evidence="2 3" key="1">
    <citation type="journal article" date="2017" name="Nat. Commun.">
        <title>Genome assembly with in vitro proximity ligation data and whole-genome triplication in lettuce.</title>
        <authorList>
            <person name="Reyes-Chin-Wo S."/>
            <person name="Wang Z."/>
            <person name="Yang X."/>
            <person name="Kozik A."/>
            <person name="Arikit S."/>
            <person name="Song C."/>
            <person name="Xia L."/>
            <person name="Froenicke L."/>
            <person name="Lavelle D.O."/>
            <person name="Truco M.J."/>
            <person name="Xia R."/>
            <person name="Zhu S."/>
            <person name="Xu C."/>
            <person name="Xu H."/>
            <person name="Xu X."/>
            <person name="Cox K."/>
            <person name="Korf I."/>
            <person name="Meyers B.C."/>
            <person name="Michelmore R.W."/>
        </authorList>
    </citation>
    <scope>NUCLEOTIDE SEQUENCE [LARGE SCALE GENOMIC DNA]</scope>
    <source>
        <strain evidence="3">cv. Salinas</strain>
        <tissue evidence="2">Seedlings</tissue>
    </source>
</reference>
<protein>
    <recommendedName>
        <fullName evidence="1">Reverse transcriptase domain-containing protein</fullName>
    </recommendedName>
</protein>
<keyword evidence="3" id="KW-1185">Reference proteome</keyword>
<evidence type="ECO:0000259" key="1">
    <source>
        <dbReference type="Pfam" id="PF00078"/>
    </source>
</evidence>
<dbReference type="AlphaFoldDB" id="A0A9R1VGR9"/>
<gene>
    <name evidence="2" type="ORF">LSAT_V11C500229180</name>
</gene>
<proteinExistence type="predicted"/>
<dbReference type="PANTHER" id="PTHR48462">
    <property type="entry name" value="PROTEIN, PUTATIVE-RELATED"/>
    <property type="match status" value="1"/>
</dbReference>
<dbReference type="SUPFAM" id="SSF56672">
    <property type="entry name" value="DNA/RNA polymerases"/>
    <property type="match status" value="1"/>
</dbReference>
<dbReference type="EMBL" id="NBSK02000005">
    <property type="protein sequence ID" value="KAJ0205910.1"/>
    <property type="molecule type" value="Genomic_DNA"/>
</dbReference>
<evidence type="ECO:0000313" key="2">
    <source>
        <dbReference type="EMBL" id="KAJ0205910.1"/>
    </source>
</evidence>
<dbReference type="InterPro" id="IPR043502">
    <property type="entry name" value="DNA/RNA_pol_sf"/>
</dbReference>
<accession>A0A9R1VGR9</accession>
<dbReference type="Pfam" id="PF00078">
    <property type="entry name" value="RVT_1"/>
    <property type="match status" value="1"/>
</dbReference>
<dbReference type="Proteomes" id="UP000235145">
    <property type="component" value="Unassembled WGS sequence"/>
</dbReference>
<sequence>MTSSISSSDICLCPFRSFYCCPNGEVGSKGIVRMISHIKRHHLLTEDRKCVLRKALSSDGLFMAVKETLKAFGADGSSRYIVSILKSSTKESATNVLGGLVFDVGLLDRVFKALITTVFRPKNRQECRSGNRKSLQQSSILKSLDTWGKEDGISTLVKNILDNLEVGAMGQVGGILQKESTSSNTNIRQCLRKVADGHFTAAVKVLCSSAVAPYNSDTIKVLEDKHPFMPPLSTPSPIIYEPPLVADFDCVFGCIKSFPKGTSCGRDGLQAQHILDALCREGFATAIDLLRVITTMVNLWLGGSCPSILANANRVLSEHHTNGSLSMLTVYLSNAFNLVDRSALLHEVRRMCHSILFVGEFLIRASSETYIGDHHIWSATRVQQGDPLGPLLFALVSHPLVHKIRDNCKLILHSWYLDDGIVIGDLEEVARVLNIISVNDPGLGLELNIKKTKIFFGPLVMAGSFVSIYSQRI</sequence>
<name>A0A9R1VGR9_LACSA</name>
<dbReference type="PANTHER" id="PTHR48462:SF1">
    <property type="entry name" value="PROTEIN, PUTATIVE-RELATED"/>
    <property type="match status" value="1"/>
</dbReference>
<feature type="domain" description="Reverse transcriptase" evidence="1">
    <location>
        <begin position="320"/>
        <end position="455"/>
    </location>
</feature>
<dbReference type="InterPro" id="IPR000477">
    <property type="entry name" value="RT_dom"/>
</dbReference>
<evidence type="ECO:0000313" key="3">
    <source>
        <dbReference type="Proteomes" id="UP000235145"/>
    </source>
</evidence>